<feature type="transmembrane region" description="Helical" evidence="1">
    <location>
        <begin position="47"/>
        <end position="70"/>
    </location>
</feature>
<proteinExistence type="predicted"/>
<name>A0A1I1I6C7_9ACTN</name>
<keyword evidence="3" id="KW-1185">Reference proteome</keyword>
<dbReference type="EMBL" id="FOMD01000001">
    <property type="protein sequence ID" value="SFC29798.1"/>
    <property type="molecule type" value="Genomic_DNA"/>
</dbReference>
<dbReference type="Proteomes" id="UP000199022">
    <property type="component" value="Unassembled WGS sequence"/>
</dbReference>
<dbReference type="AlphaFoldDB" id="A0A1I1I6C7"/>
<reference evidence="3" key="1">
    <citation type="submission" date="2016-10" db="EMBL/GenBank/DDBJ databases">
        <authorList>
            <person name="Varghese N."/>
            <person name="Submissions S."/>
        </authorList>
    </citation>
    <scope>NUCLEOTIDE SEQUENCE [LARGE SCALE GENOMIC DNA]</scope>
    <source>
        <strain evidence="3">DSM 45962</strain>
    </source>
</reference>
<feature type="transmembrane region" description="Helical" evidence="1">
    <location>
        <begin position="114"/>
        <end position="135"/>
    </location>
</feature>
<evidence type="ECO:0000256" key="1">
    <source>
        <dbReference type="SAM" id="Phobius"/>
    </source>
</evidence>
<keyword evidence="1" id="KW-0472">Membrane</keyword>
<organism evidence="2 3">
    <name type="scientific">Klenkia taihuensis</name>
    <dbReference type="NCBI Taxonomy" id="1225127"/>
    <lineage>
        <taxon>Bacteria</taxon>
        <taxon>Bacillati</taxon>
        <taxon>Actinomycetota</taxon>
        <taxon>Actinomycetes</taxon>
        <taxon>Geodermatophilales</taxon>
        <taxon>Geodermatophilaceae</taxon>
        <taxon>Klenkia</taxon>
    </lineage>
</organism>
<evidence type="ECO:0000313" key="2">
    <source>
        <dbReference type="EMBL" id="SFC29798.1"/>
    </source>
</evidence>
<gene>
    <name evidence="2" type="ORF">SAMN05661030_0599</name>
</gene>
<keyword evidence="1" id="KW-1133">Transmembrane helix</keyword>
<protein>
    <submittedName>
        <fullName evidence="2">Uncharacterized protein</fullName>
    </submittedName>
</protein>
<accession>A0A1I1I6C7</accession>
<keyword evidence="1" id="KW-0812">Transmembrane</keyword>
<sequence>MAAVLGLLLVVSLFSTWLTDTSAEPVQDVLGLGYGPAASARDADGSVAAALASSLPPVLVLATAVAAGLVSNDPGRRRCRALAGLGVAATLALLLVVLGVAVDDDVVGGHPGLPLALLGCAAAAVLGFRAAAFPLTRNRDAVR</sequence>
<dbReference type="STRING" id="1225127.SAMN05661030_0599"/>
<evidence type="ECO:0000313" key="3">
    <source>
        <dbReference type="Proteomes" id="UP000199022"/>
    </source>
</evidence>
<feature type="transmembrane region" description="Helical" evidence="1">
    <location>
        <begin position="82"/>
        <end position="102"/>
    </location>
</feature>